<evidence type="ECO:0000256" key="3">
    <source>
        <dbReference type="ARBA" id="ARBA00022833"/>
    </source>
</evidence>
<dbReference type="InterPro" id="IPR000962">
    <property type="entry name" value="Znf_DskA_TraR"/>
</dbReference>
<dbReference type="InterPro" id="IPR053194">
    <property type="entry name" value="tRNA_methyltr_O"/>
</dbReference>
<evidence type="ECO:0000259" key="4">
    <source>
        <dbReference type="Pfam" id="PF01258"/>
    </source>
</evidence>
<name>Q2FMG4_METHJ</name>
<dbReference type="Proteomes" id="UP000001941">
    <property type="component" value="Chromosome"/>
</dbReference>
<keyword evidence="6" id="KW-0560">Oxidoreductase</keyword>
<dbReference type="EMBL" id="CP000254">
    <property type="protein sequence ID" value="ABD41714.1"/>
    <property type="molecule type" value="Genomic_DNA"/>
</dbReference>
<dbReference type="HOGENOM" id="CLU_087508_0_0_2"/>
<dbReference type="PANTHER" id="PTHR39418">
    <property type="entry name" value="DEHYDROGENASE-RELATED"/>
    <property type="match status" value="1"/>
</dbReference>
<dbReference type="InParanoid" id="Q2FMG4"/>
<sequence>MKLVNNSIFLRFMSDFETLLEKAKAFHGDACPGILMGTRMTMAGMRELGMNPMEKNRDLIVYVEIDRCATDAIQAITGVTLGHRTLKFRDYGKFAATFVDSRSGKAVRVTAIPKKGEKEQDFRAIAQNLAVVPESELFTIQKVTVTIPDEDLPGQPTHKEFCSTCGEQILDNREMNTNGIIQCKNCAFGSYYIAIE</sequence>
<dbReference type="GO" id="GO:0008270">
    <property type="term" value="F:zinc ion binding"/>
    <property type="evidence" value="ECO:0007669"/>
    <property type="project" value="UniProtKB-KW"/>
</dbReference>
<dbReference type="STRING" id="323259.Mhun_2004"/>
<evidence type="ECO:0000256" key="1">
    <source>
        <dbReference type="ARBA" id="ARBA00022723"/>
    </source>
</evidence>
<feature type="domain" description="Zinc finger DksA/TraR C4-type" evidence="4">
    <location>
        <begin position="161"/>
        <end position="192"/>
    </location>
</feature>
<dbReference type="AlphaFoldDB" id="Q2FMG4"/>
<keyword evidence="3" id="KW-0862">Zinc</keyword>
<evidence type="ECO:0000313" key="7">
    <source>
        <dbReference type="Proteomes" id="UP000001941"/>
    </source>
</evidence>
<protein>
    <submittedName>
        <fullName evidence="6">Formylmethanofuran dehydrogenase, subunit E</fullName>
        <ecNumber evidence="6">1.2.99.5</ecNumber>
    </submittedName>
</protein>
<keyword evidence="7" id="KW-1185">Reference proteome</keyword>
<gene>
    <name evidence="6" type="ordered locus">Mhun_2004</name>
</gene>
<feature type="domain" description="Formylmethanofuran dehydrogenase subunit E" evidence="5">
    <location>
        <begin position="26"/>
        <end position="129"/>
    </location>
</feature>
<reference evidence="7" key="1">
    <citation type="journal article" date="2016" name="Stand. Genomic Sci.">
        <title>Complete genome sequence of Methanospirillum hungatei type strain JF1.</title>
        <authorList>
            <person name="Gunsalus R.P."/>
            <person name="Cook L.E."/>
            <person name="Crable B."/>
            <person name="Rohlin L."/>
            <person name="McDonald E."/>
            <person name="Mouttaki H."/>
            <person name="Sieber J.R."/>
            <person name="Poweleit N."/>
            <person name="Zhou H."/>
            <person name="Lapidus A.L."/>
            <person name="Daligault H.E."/>
            <person name="Land M."/>
            <person name="Gilna P."/>
            <person name="Ivanova N."/>
            <person name="Kyrpides N."/>
            <person name="Culley D.E."/>
            <person name="McInerney M.J."/>
        </authorList>
    </citation>
    <scope>NUCLEOTIDE SEQUENCE [LARGE SCALE GENOMIC DNA]</scope>
    <source>
        <strain evidence="7">ATCC 27890 / DSM 864 / NBRC 100397 / JF-1</strain>
    </source>
</reference>
<evidence type="ECO:0000256" key="2">
    <source>
        <dbReference type="ARBA" id="ARBA00022771"/>
    </source>
</evidence>
<keyword evidence="1" id="KW-0479">Metal-binding</keyword>
<accession>Q2FMG4</accession>
<dbReference type="EC" id="1.2.99.5" evidence="6"/>
<dbReference type="SUPFAM" id="SSF143555">
    <property type="entry name" value="FwdE-like"/>
    <property type="match status" value="1"/>
</dbReference>
<proteinExistence type="predicted"/>
<dbReference type="Pfam" id="PF01258">
    <property type="entry name" value="zf-dskA_traR"/>
    <property type="match status" value="1"/>
</dbReference>
<organism evidence="6 7">
    <name type="scientific">Methanospirillum hungatei JF-1 (strain ATCC 27890 / DSM 864 / NBRC 100397 / JF-1)</name>
    <dbReference type="NCBI Taxonomy" id="323259"/>
    <lineage>
        <taxon>Archaea</taxon>
        <taxon>Methanobacteriati</taxon>
        <taxon>Methanobacteriota</taxon>
        <taxon>Stenosarchaea group</taxon>
        <taxon>Methanomicrobia</taxon>
        <taxon>Methanomicrobiales</taxon>
        <taxon>Methanospirillaceae</taxon>
        <taxon>Methanospirillum</taxon>
    </lineage>
</organism>
<dbReference type="InterPro" id="IPR003814">
    <property type="entry name" value="FmdEsu_dom"/>
</dbReference>
<dbReference type="KEGG" id="mhu:Mhun_2004"/>
<evidence type="ECO:0000259" key="5">
    <source>
        <dbReference type="Pfam" id="PF02663"/>
    </source>
</evidence>
<dbReference type="EnsemblBacteria" id="ABD41714">
    <property type="protein sequence ID" value="ABD41714"/>
    <property type="gene ID" value="Mhun_2004"/>
</dbReference>
<keyword evidence="2" id="KW-0863">Zinc-finger</keyword>
<dbReference type="Gene3D" id="3.30.1330.130">
    <property type="match status" value="1"/>
</dbReference>
<dbReference type="eggNOG" id="arCOG00762">
    <property type="taxonomic scope" value="Archaea"/>
</dbReference>
<dbReference type="Pfam" id="PF02663">
    <property type="entry name" value="FmdE"/>
    <property type="match status" value="1"/>
</dbReference>
<dbReference type="PANTHER" id="PTHR39418:SF1">
    <property type="entry name" value="DEHYDROGENASE"/>
    <property type="match status" value="1"/>
</dbReference>
<evidence type="ECO:0000313" key="6">
    <source>
        <dbReference type="EMBL" id="ABD41714.1"/>
    </source>
</evidence>
<dbReference type="GO" id="GO:0016491">
    <property type="term" value="F:oxidoreductase activity"/>
    <property type="evidence" value="ECO:0007669"/>
    <property type="project" value="UniProtKB-KW"/>
</dbReference>